<organism evidence="4 5">
    <name type="scientific">Micromonospora fulviviridis</name>
    <dbReference type="NCBI Taxonomy" id="47860"/>
    <lineage>
        <taxon>Bacteria</taxon>
        <taxon>Bacillati</taxon>
        <taxon>Actinomycetota</taxon>
        <taxon>Actinomycetes</taxon>
        <taxon>Micromonosporales</taxon>
        <taxon>Micromonosporaceae</taxon>
        <taxon>Micromonospora</taxon>
    </lineage>
</organism>
<dbReference type="SMART" id="SM00894">
    <property type="entry name" value="Excalibur"/>
    <property type="match status" value="1"/>
</dbReference>
<keyword evidence="5" id="KW-1185">Reference proteome</keyword>
<feature type="compositionally biased region" description="Polar residues" evidence="1">
    <location>
        <begin position="76"/>
        <end position="91"/>
    </location>
</feature>
<evidence type="ECO:0000256" key="2">
    <source>
        <dbReference type="SAM" id="Phobius"/>
    </source>
</evidence>
<evidence type="ECO:0000259" key="3">
    <source>
        <dbReference type="SMART" id="SM00894"/>
    </source>
</evidence>
<dbReference type="Proteomes" id="UP001550348">
    <property type="component" value="Unassembled WGS sequence"/>
</dbReference>
<comment type="caution">
    <text evidence="4">The sequence shown here is derived from an EMBL/GenBank/DDBJ whole genome shotgun (WGS) entry which is preliminary data.</text>
</comment>
<dbReference type="RefSeq" id="WP_355667966.1">
    <property type="nucleotide sequence ID" value="NZ_JBEXRX010000188.1"/>
</dbReference>
<feature type="domain" description="Excalibur calcium-binding" evidence="3">
    <location>
        <begin position="136"/>
        <end position="173"/>
    </location>
</feature>
<evidence type="ECO:0000313" key="5">
    <source>
        <dbReference type="Proteomes" id="UP001550348"/>
    </source>
</evidence>
<feature type="compositionally biased region" description="Low complexity" evidence="1">
    <location>
        <begin position="108"/>
        <end position="124"/>
    </location>
</feature>
<keyword evidence="2" id="KW-1133">Transmembrane helix</keyword>
<accession>A0ABV2VUJ5</accession>
<feature type="transmembrane region" description="Helical" evidence="2">
    <location>
        <begin position="24"/>
        <end position="49"/>
    </location>
</feature>
<reference evidence="4 5" key="1">
    <citation type="submission" date="2024-06" db="EMBL/GenBank/DDBJ databases">
        <title>The Natural Products Discovery Center: Release of the First 8490 Sequenced Strains for Exploring Actinobacteria Biosynthetic Diversity.</title>
        <authorList>
            <person name="Kalkreuter E."/>
            <person name="Kautsar S.A."/>
            <person name="Yang D."/>
            <person name="Bader C.D."/>
            <person name="Teijaro C.N."/>
            <person name="Fluegel L."/>
            <person name="Davis C.M."/>
            <person name="Simpson J.R."/>
            <person name="Lauterbach L."/>
            <person name="Steele A.D."/>
            <person name="Gui C."/>
            <person name="Meng S."/>
            <person name="Li G."/>
            <person name="Viehrig K."/>
            <person name="Ye F."/>
            <person name="Su P."/>
            <person name="Kiefer A.F."/>
            <person name="Nichols A."/>
            <person name="Cepeda A.J."/>
            <person name="Yan W."/>
            <person name="Fan B."/>
            <person name="Jiang Y."/>
            <person name="Adhikari A."/>
            <person name="Zheng C.-J."/>
            <person name="Schuster L."/>
            <person name="Cowan T.M."/>
            <person name="Smanski M.J."/>
            <person name="Chevrette M.G."/>
            <person name="De Carvalho L.P.S."/>
            <person name="Shen B."/>
        </authorList>
    </citation>
    <scope>NUCLEOTIDE SEQUENCE [LARGE SCALE GENOMIC DNA]</scope>
    <source>
        <strain evidence="4 5">NPDC006286</strain>
    </source>
</reference>
<sequence length="175" mass="18278">MPLDDTAVLPIYPVRPAAAKKKTLPWLIATAAAAIVVGLCCGGAVIYAANDVSDTTQPTASETKPGNSLIDADASPTPSGMRSTAPNSLAGESTGKPATARPKVSNEPTPTRAASPRPAPTATRPKPPSIPVTDPHFKPCREANAAGYGPYRRGVDPEYAWYRDRNGDGLVCERQ</sequence>
<keyword evidence="2" id="KW-0812">Transmembrane</keyword>
<protein>
    <submittedName>
        <fullName evidence="4">Excalibur calcium-binding domain-containing protein</fullName>
    </submittedName>
</protein>
<dbReference type="InterPro" id="IPR008613">
    <property type="entry name" value="Excalibur_Ca-bd_domain"/>
</dbReference>
<keyword evidence="2" id="KW-0472">Membrane</keyword>
<dbReference type="EMBL" id="JBEXRX010000188">
    <property type="protein sequence ID" value="MEU0156457.1"/>
    <property type="molecule type" value="Genomic_DNA"/>
</dbReference>
<feature type="compositionally biased region" description="Polar residues" evidence="1">
    <location>
        <begin position="55"/>
        <end position="66"/>
    </location>
</feature>
<feature type="region of interest" description="Disordered" evidence="1">
    <location>
        <begin position="55"/>
        <end position="155"/>
    </location>
</feature>
<dbReference type="Pfam" id="PF05901">
    <property type="entry name" value="Excalibur"/>
    <property type="match status" value="1"/>
</dbReference>
<gene>
    <name evidence="4" type="ORF">ABZ071_32160</name>
</gene>
<evidence type="ECO:0000313" key="4">
    <source>
        <dbReference type="EMBL" id="MEU0156457.1"/>
    </source>
</evidence>
<proteinExistence type="predicted"/>
<evidence type="ECO:0000256" key="1">
    <source>
        <dbReference type="SAM" id="MobiDB-lite"/>
    </source>
</evidence>
<name>A0ABV2VUJ5_9ACTN</name>